<dbReference type="PANTHER" id="PTHR31984:SF17">
    <property type="entry name" value="TRANSCRIPTIONAL REGULATOR"/>
    <property type="match status" value="1"/>
</dbReference>
<dbReference type="Proteomes" id="UP000612055">
    <property type="component" value="Unassembled WGS sequence"/>
</dbReference>
<evidence type="ECO:0008006" key="4">
    <source>
        <dbReference type="Google" id="ProtNLM"/>
    </source>
</evidence>
<protein>
    <recommendedName>
        <fullName evidence="4">YqgE/AlgH family protein</fullName>
    </recommendedName>
</protein>
<evidence type="ECO:0000256" key="1">
    <source>
        <dbReference type="SAM" id="MobiDB-lite"/>
    </source>
</evidence>
<dbReference type="AlphaFoldDB" id="A0A835XMG5"/>
<name>A0A835XMG5_9CHLO</name>
<sequence length="277" mass="28357">MRPNYPPFVAGESWAHPLAEPEQGCLLLARQEHAGANGGSMHFFSGAVILITSHDEAHGTVGYVLNKPSPLLVDELQVLGAATGFKQAFGSQRLHLGGPVHLDHVTLLHRFVGIARSHKITEGIFMGGLPEAIRLVNSGIAQPSDFQLVLGMSGWAAGQLREEIRAGYWHVISASPDLVLPTAAENAASSSSSCYSCSAASPSAAPAPSTSSASAPSASPSSSSSSSPSGAKPKAVSSNSSSVATATAGEGEAGPGKGRPSVSPMYRRIARLAVRGA</sequence>
<feature type="region of interest" description="Disordered" evidence="1">
    <location>
        <begin position="205"/>
        <end position="265"/>
    </location>
</feature>
<organism evidence="2 3">
    <name type="scientific">Edaphochlamys debaryana</name>
    <dbReference type="NCBI Taxonomy" id="47281"/>
    <lineage>
        <taxon>Eukaryota</taxon>
        <taxon>Viridiplantae</taxon>
        <taxon>Chlorophyta</taxon>
        <taxon>core chlorophytes</taxon>
        <taxon>Chlorophyceae</taxon>
        <taxon>CS clade</taxon>
        <taxon>Chlamydomonadales</taxon>
        <taxon>Chlamydomonadales incertae sedis</taxon>
        <taxon>Edaphochlamys</taxon>
    </lineage>
</organism>
<dbReference type="Gene3D" id="3.40.1740.10">
    <property type="entry name" value="VC0467-like"/>
    <property type="match status" value="1"/>
</dbReference>
<keyword evidence="3" id="KW-1185">Reference proteome</keyword>
<accession>A0A835XMG5</accession>
<evidence type="ECO:0000313" key="2">
    <source>
        <dbReference type="EMBL" id="KAG2486022.1"/>
    </source>
</evidence>
<dbReference type="OrthoDB" id="272750at2759"/>
<proteinExistence type="predicted"/>
<dbReference type="SUPFAM" id="SSF143456">
    <property type="entry name" value="VC0467-like"/>
    <property type="match status" value="1"/>
</dbReference>
<reference evidence="2" key="1">
    <citation type="journal article" date="2020" name="bioRxiv">
        <title>Comparative genomics of Chlamydomonas.</title>
        <authorList>
            <person name="Craig R.J."/>
            <person name="Hasan A.R."/>
            <person name="Ness R.W."/>
            <person name="Keightley P.D."/>
        </authorList>
    </citation>
    <scope>NUCLEOTIDE SEQUENCE</scope>
    <source>
        <strain evidence="2">CCAP 11/70</strain>
    </source>
</reference>
<evidence type="ECO:0000313" key="3">
    <source>
        <dbReference type="Proteomes" id="UP000612055"/>
    </source>
</evidence>
<comment type="caution">
    <text evidence="2">The sequence shown here is derived from an EMBL/GenBank/DDBJ whole genome shotgun (WGS) entry which is preliminary data.</text>
</comment>
<feature type="compositionally biased region" description="Low complexity" evidence="1">
    <location>
        <begin position="205"/>
        <end position="250"/>
    </location>
</feature>
<dbReference type="Pfam" id="PF02622">
    <property type="entry name" value="DUF179"/>
    <property type="match status" value="1"/>
</dbReference>
<gene>
    <name evidence="2" type="ORF">HYH03_015335</name>
</gene>
<dbReference type="InterPro" id="IPR003774">
    <property type="entry name" value="AlgH-like"/>
</dbReference>
<dbReference type="EMBL" id="JAEHOE010000119">
    <property type="protein sequence ID" value="KAG2486022.1"/>
    <property type="molecule type" value="Genomic_DNA"/>
</dbReference>
<dbReference type="PANTHER" id="PTHR31984">
    <property type="entry name" value="TRANSPORTER, PUTATIVE (DUF179)-RELATED"/>
    <property type="match status" value="1"/>
</dbReference>